<evidence type="ECO:0000313" key="9">
    <source>
        <dbReference type="EMBL" id="NFN36642.1"/>
    </source>
</evidence>
<dbReference type="InterPro" id="IPR021062">
    <property type="entry name" value="ArAE_1_C"/>
</dbReference>
<dbReference type="Proteomes" id="UP000473681">
    <property type="component" value="Unassembled WGS sequence"/>
</dbReference>
<evidence type="ECO:0000313" key="11">
    <source>
        <dbReference type="Proteomes" id="UP000473681"/>
    </source>
</evidence>
<dbReference type="InterPro" id="IPR052984">
    <property type="entry name" value="UPF0421"/>
</dbReference>
<feature type="domain" description="Putative aromatic acid exporter C-terminal" evidence="7">
    <location>
        <begin position="147"/>
        <end position="312"/>
    </location>
</feature>
<feature type="transmembrane region" description="Helical" evidence="6">
    <location>
        <begin position="119"/>
        <end position="142"/>
    </location>
</feature>
<reference evidence="8 10" key="1">
    <citation type="submission" date="2019-02" db="EMBL/GenBank/DDBJ databases">
        <title>Genome sequencing of Clostridium botulinum clinical isolates.</title>
        <authorList>
            <person name="Brunt J."/>
            <person name="Van Vliet A.H.M."/>
            <person name="Stringer S.C."/>
            <person name="Grant K.A."/>
            <person name="Carter A.C."/>
            <person name="Peck M.W."/>
        </authorList>
    </citation>
    <scope>NUCLEOTIDE SEQUENCE [LARGE SCALE GENOMIC DNA]</scope>
    <source>
        <strain evidence="8 10">H113700579</strain>
    </source>
</reference>
<keyword evidence="5 6" id="KW-0472">Membrane</keyword>
<dbReference type="AlphaFoldDB" id="A0A6B4FNZ3"/>
<evidence type="ECO:0000256" key="3">
    <source>
        <dbReference type="ARBA" id="ARBA00022692"/>
    </source>
</evidence>
<proteinExistence type="predicted"/>
<dbReference type="Gene3D" id="1.20.120.940">
    <property type="entry name" value="Putative aromatic acid exporter, C-terminal domain"/>
    <property type="match status" value="1"/>
</dbReference>
<evidence type="ECO:0000313" key="10">
    <source>
        <dbReference type="Proteomes" id="UP000472355"/>
    </source>
</evidence>
<reference evidence="9 11" key="2">
    <citation type="submission" date="2019-04" db="EMBL/GenBank/DDBJ databases">
        <title>Genome sequencing of Clostridium botulinum Groups I-IV and Clostridium butyricum.</title>
        <authorList>
            <person name="Brunt J."/>
            <person name="Van Vliet A.H.M."/>
            <person name="Stringer S.C."/>
            <person name="Carter A.T."/>
            <person name="Peck M.W."/>
        </authorList>
    </citation>
    <scope>NUCLEOTIDE SEQUENCE [LARGE SCALE GENOMIC DNA]</scope>
    <source>
        <strain evidence="9 11">CB-K-33E</strain>
    </source>
</reference>
<dbReference type="InterPro" id="IPR038323">
    <property type="entry name" value="ArAE_1_C_sf"/>
</dbReference>
<dbReference type="GO" id="GO:0005886">
    <property type="term" value="C:plasma membrane"/>
    <property type="evidence" value="ECO:0007669"/>
    <property type="project" value="UniProtKB-SubCell"/>
</dbReference>
<feature type="transmembrane region" description="Helical" evidence="6">
    <location>
        <begin position="81"/>
        <end position="107"/>
    </location>
</feature>
<keyword evidence="2" id="KW-1003">Cell membrane</keyword>
<evidence type="ECO:0000256" key="2">
    <source>
        <dbReference type="ARBA" id="ARBA00022475"/>
    </source>
</evidence>
<dbReference type="RefSeq" id="WP_012451396.1">
    <property type="nucleotide sequence ID" value="NZ_CP010520.1"/>
</dbReference>
<accession>A0A6B4FNZ3</accession>
<dbReference type="InterPro" id="IPR010343">
    <property type="entry name" value="ArAE_1"/>
</dbReference>
<gene>
    <name evidence="8" type="ORF">EXM65_10115</name>
    <name evidence="9" type="ORF">FDB51_16330</name>
</gene>
<evidence type="ECO:0000256" key="1">
    <source>
        <dbReference type="ARBA" id="ARBA00004651"/>
    </source>
</evidence>
<organism evidence="9 11">
    <name type="scientific">Clostridium botulinum</name>
    <dbReference type="NCBI Taxonomy" id="1491"/>
    <lineage>
        <taxon>Bacteria</taxon>
        <taxon>Bacillati</taxon>
        <taxon>Bacillota</taxon>
        <taxon>Clostridia</taxon>
        <taxon>Eubacteriales</taxon>
        <taxon>Clostridiaceae</taxon>
        <taxon>Clostridium</taxon>
    </lineage>
</organism>
<evidence type="ECO:0000256" key="5">
    <source>
        <dbReference type="ARBA" id="ARBA00023136"/>
    </source>
</evidence>
<evidence type="ECO:0000256" key="6">
    <source>
        <dbReference type="SAM" id="Phobius"/>
    </source>
</evidence>
<feature type="transmembrane region" description="Helical" evidence="6">
    <location>
        <begin position="54"/>
        <end position="74"/>
    </location>
</feature>
<dbReference type="Pfam" id="PF06081">
    <property type="entry name" value="ArAE_1"/>
    <property type="match status" value="1"/>
</dbReference>
<dbReference type="PANTHER" id="PTHR40064">
    <property type="entry name" value="MEMBRANE PROTEIN-RELATED"/>
    <property type="match status" value="1"/>
</dbReference>
<comment type="caution">
    <text evidence="9">The sequence shown here is derived from an EMBL/GenBank/DDBJ whole genome shotgun (WGS) entry which is preliminary data.</text>
</comment>
<dbReference type="EMBL" id="SGKU01000025">
    <property type="protein sequence ID" value="NFA42919.1"/>
    <property type="molecule type" value="Genomic_DNA"/>
</dbReference>
<evidence type="ECO:0000313" key="8">
    <source>
        <dbReference type="EMBL" id="NFA42919.1"/>
    </source>
</evidence>
<comment type="subcellular location">
    <subcellularLocation>
        <location evidence="1">Cell membrane</location>
        <topology evidence="1">Multi-pass membrane protein</topology>
    </subcellularLocation>
</comment>
<sequence>MKKYFQSKTVKAALAATIAIFISNYMGLEFSVTSGIIAILSIQDTKKEALLISIRRILASMIAISLSFILYLVLGNNPMIFGLFLLIFIPITKYSKITEGMIVGAVLSTHLLSSDNINFYWIFNEVTLTIVGIGVAMVFNLYTISLEEEFDKNKDKIEEYYRIILSDMALSLITQSVPIYEQKILRDAEELIKKTKVIAQKIDNNYIFKSDDYYIRYVDMRILQLKTIKRMKNHFSKFYMTYEQTKLLSDFTKDVSINIYEYNDCIKLIEKLNSLRDEYKLMALPVNRDEFENRALLFQFLNDLEDFLIVKKEFKTNF</sequence>
<dbReference type="Proteomes" id="UP000472355">
    <property type="component" value="Unassembled WGS sequence"/>
</dbReference>
<dbReference type="EMBL" id="SWVK01000027">
    <property type="protein sequence ID" value="NFN36642.1"/>
    <property type="molecule type" value="Genomic_DNA"/>
</dbReference>
<name>A0A6B4FNZ3_CLOBO</name>
<keyword evidence="4 6" id="KW-1133">Transmembrane helix</keyword>
<protein>
    <submittedName>
        <fullName evidence="9">Aromatic acid exporter family protein</fullName>
    </submittedName>
</protein>
<keyword evidence="3 6" id="KW-0812">Transmembrane</keyword>
<dbReference type="PANTHER" id="PTHR40064:SF1">
    <property type="entry name" value="MEMBRANE PROTEIN"/>
    <property type="match status" value="1"/>
</dbReference>
<dbReference type="Pfam" id="PF11728">
    <property type="entry name" value="ArAE_1_C"/>
    <property type="match status" value="1"/>
</dbReference>
<evidence type="ECO:0000256" key="4">
    <source>
        <dbReference type="ARBA" id="ARBA00022989"/>
    </source>
</evidence>
<feature type="transmembrane region" description="Helical" evidence="6">
    <location>
        <begin position="12"/>
        <end position="42"/>
    </location>
</feature>
<evidence type="ECO:0000259" key="7">
    <source>
        <dbReference type="Pfam" id="PF11728"/>
    </source>
</evidence>